<evidence type="ECO:0000313" key="2">
    <source>
        <dbReference type="EMBL" id="AZA98262.1"/>
    </source>
</evidence>
<gene>
    <name evidence="2" type="ORF">EG359_00990</name>
    <name evidence="3" type="ORF">SAMN05421768_106331</name>
</gene>
<dbReference type="EMBL" id="CP033926">
    <property type="protein sequence ID" value="AZA98262.1"/>
    <property type="molecule type" value="Genomic_DNA"/>
</dbReference>
<keyword evidence="1" id="KW-0732">Signal</keyword>
<evidence type="ECO:0000313" key="3">
    <source>
        <dbReference type="EMBL" id="SIS39929.1"/>
    </source>
</evidence>
<dbReference type="AlphaFoldDB" id="A0A1N7IS47"/>
<dbReference type="Proteomes" id="UP000186106">
    <property type="component" value="Unassembled WGS sequence"/>
</dbReference>
<keyword evidence="5" id="KW-1185">Reference proteome</keyword>
<dbReference type="STRING" id="112234.SAMN05421768_106331"/>
<feature type="signal peptide" evidence="1">
    <location>
        <begin position="1"/>
        <end position="19"/>
    </location>
</feature>
<sequence>MKILFTILFFLFISTATLAQEKPDAVVGQSEVTKKDKLVESFTLGKKKFNIYLSEKISDGDGTYQLYKIVENKSYLSEFEFPKQTIRKGKITAEGSYKIVNNTLVVTNDSYDYIGAYRITEVYVLAKYGLKMTSDKMVAIDTDKLPDTYQKPAEMKQPFPAKN</sequence>
<dbReference type="RefSeq" id="WP_076355887.1">
    <property type="nucleotide sequence ID" value="NZ_CP033926.1"/>
</dbReference>
<dbReference type="Proteomes" id="UP000279541">
    <property type="component" value="Chromosome"/>
</dbReference>
<proteinExistence type="predicted"/>
<feature type="chain" id="PRO_5044563520" evidence="1">
    <location>
        <begin position="20"/>
        <end position="163"/>
    </location>
</feature>
<reference evidence="2 5" key="2">
    <citation type="submission" date="2018-11" db="EMBL/GenBank/DDBJ databases">
        <title>Proposal to divide the Flavobacteriaceae and reorganize its genera based on Amino Acid Identity values calculated from whole genome sequences.</title>
        <authorList>
            <person name="Nicholson A.C."/>
            <person name="Gulvik C.A."/>
            <person name="Whitney A.M."/>
            <person name="Humrighouse B.W."/>
            <person name="Bell M."/>
            <person name="Holmes B."/>
            <person name="Steigerwalt A.G."/>
            <person name="Villarma A."/>
            <person name="Sheth M."/>
            <person name="Batra D."/>
            <person name="Pryor J."/>
            <person name="Bernardet J.-F."/>
            <person name="Hugo C."/>
            <person name="Kampfer P."/>
            <person name="Newman J."/>
            <person name="McQuiston J.R."/>
        </authorList>
    </citation>
    <scope>NUCLEOTIDE SEQUENCE [LARGE SCALE GENOMIC DNA]</scope>
    <source>
        <strain evidence="2 5">DSM 16927</strain>
    </source>
</reference>
<dbReference type="EMBL" id="FTNZ01000006">
    <property type="protein sequence ID" value="SIS39929.1"/>
    <property type="molecule type" value="Genomic_DNA"/>
</dbReference>
<reference evidence="3 4" key="1">
    <citation type="submission" date="2017-01" db="EMBL/GenBank/DDBJ databases">
        <authorList>
            <person name="Mah S.A."/>
            <person name="Swanson W.J."/>
            <person name="Moy G.W."/>
            <person name="Vacquier V.D."/>
        </authorList>
    </citation>
    <scope>NUCLEOTIDE SEQUENCE [LARGE SCALE GENOMIC DNA]</scope>
    <source>
        <strain evidence="3 4">DSM 16927</strain>
    </source>
</reference>
<accession>A0A1N7IS47</accession>
<name>A0A1N7IS47_9FLAO</name>
<dbReference type="KEGG" id="cjt:EG359_00990"/>
<protein>
    <submittedName>
        <fullName evidence="3">Uncharacterized protein</fullName>
    </submittedName>
</protein>
<organism evidence="3 4">
    <name type="scientific">Chryseobacterium joostei</name>
    <dbReference type="NCBI Taxonomy" id="112234"/>
    <lineage>
        <taxon>Bacteria</taxon>
        <taxon>Pseudomonadati</taxon>
        <taxon>Bacteroidota</taxon>
        <taxon>Flavobacteriia</taxon>
        <taxon>Flavobacteriales</taxon>
        <taxon>Weeksellaceae</taxon>
        <taxon>Chryseobacterium group</taxon>
        <taxon>Chryseobacterium</taxon>
    </lineage>
</organism>
<evidence type="ECO:0000256" key="1">
    <source>
        <dbReference type="SAM" id="SignalP"/>
    </source>
</evidence>
<evidence type="ECO:0000313" key="4">
    <source>
        <dbReference type="Proteomes" id="UP000186106"/>
    </source>
</evidence>
<evidence type="ECO:0000313" key="5">
    <source>
        <dbReference type="Proteomes" id="UP000279541"/>
    </source>
</evidence>